<accession>A0A7N9IE19</accession>
<organism evidence="1 2">
    <name type="scientific">Macaca fascicularis</name>
    <name type="common">Crab-eating macaque</name>
    <name type="synonym">Cynomolgus monkey</name>
    <dbReference type="NCBI Taxonomy" id="9541"/>
    <lineage>
        <taxon>Eukaryota</taxon>
        <taxon>Metazoa</taxon>
        <taxon>Chordata</taxon>
        <taxon>Craniata</taxon>
        <taxon>Vertebrata</taxon>
        <taxon>Euteleostomi</taxon>
        <taxon>Mammalia</taxon>
        <taxon>Eutheria</taxon>
        <taxon>Euarchontoglires</taxon>
        <taxon>Primates</taxon>
        <taxon>Haplorrhini</taxon>
        <taxon>Catarrhini</taxon>
        <taxon>Cercopithecidae</taxon>
        <taxon>Cercopithecinae</taxon>
        <taxon>Macaca</taxon>
    </lineage>
</organism>
<protein>
    <submittedName>
        <fullName evidence="1">Uncharacterized protein</fullName>
    </submittedName>
</protein>
<proteinExistence type="predicted"/>
<reference evidence="1" key="2">
    <citation type="submission" date="2025-08" db="UniProtKB">
        <authorList>
            <consortium name="Ensembl"/>
        </authorList>
    </citation>
    <scope>IDENTIFICATION</scope>
</reference>
<evidence type="ECO:0000313" key="2">
    <source>
        <dbReference type="Proteomes" id="UP000233100"/>
    </source>
</evidence>
<sequence>MSNEKKKMMSSLLTYAKNIPSESISKLEEVFLLSSYIKEVFWFGGVYLFIYFETESLSVAQAGVQWLHLGSLQPPPPRFKGLPCLSLPSIWDYRHLLPCLANFCIFSRDGASPYWPGWSQTPDLVICSPRPLKVLGLQA</sequence>
<dbReference type="Ensembl" id="ENSMFAT00000096578.1">
    <property type="protein sequence ID" value="ENSMFAP00000056107.1"/>
    <property type="gene ID" value="ENSMFAG00000062722.1"/>
</dbReference>
<dbReference type="GeneTree" id="ENSGT00940000161627"/>
<dbReference type="PANTHER" id="PTHR46254">
    <property type="entry name" value="PROTEIN GVQW1-RELATED"/>
    <property type="match status" value="1"/>
</dbReference>
<reference evidence="1" key="3">
    <citation type="submission" date="2025-09" db="UniProtKB">
        <authorList>
            <consortium name="Ensembl"/>
        </authorList>
    </citation>
    <scope>IDENTIFICATION</scope>
</reference>
<dbReference type="AlphaFoldDB" id="A0A7N9IE19"/>
<dbReference type="Proteomes" id="UP000233100">
    <property type="component" value="Chromosome 5"/>
</dbReference>
<dbReference type="PANTHER" id="PTHR46254:SF6">
    <property type="entry name" value="HIGH MOBILITY GROUP AT-HOOK 2"/>
    <property type="match status" value="1"/>
</dbReference>
<evidence type="ECO:0000313" key="1">
    <source>
        <dbReference type="Ensembl" id="ENSMFAP00000056107.1"/>
    </source>
</evidence>
<keyword evidence="2" id="KW-1185">Reference proteome</keyword>
<name>A0A7N9IE19_MACFA</name>
<reference evidence="1 2" key="1">
    <citation type="submission" date="2013-03" db="EMBL/GenBank/DDBJ databases">
        <authorList>
            <person name="Warren W."/>
            <person name="Wilson R.K."/>
        </authorList>
    </citation>
    <scope>NUCLEOTIDE SEQUENCE</scope>
</reference>